<dbReference type="InterPro" id="IPR050171">
    <property type="entry name" value="MFS_Transporters"/>
</dbReference>
<evidence type="ECO:0000256" key="2">
    <source>
        <dbReference type="ARBA" id="ARBA00022448"/>
    </source>
</evidence>
<feature type="transmembrane region" description="Helical" evidence="7">
    <location>
        <begin position="50"/>
        <end position="75"/>
    </location>
</feature>
<feature type="transmembrane region" description="Helical" evidence="7">
    <location>
        <begin position="209"/>
        <end position="227"/>
    </location>
</feature>
<dbReference type="Pfam" id="PF07690">
    <property type="entry name" value="MFS_1"/>
    <property type="match status" value="1"/>
</dbReference>
<name>A0AAU9J278_9CILI</name>
<evidence type="ECO:0000256" key="5">
    <source>
        <dbReference type="ARBA" id="ARBA00022989"/>
    </source>
</evidence>
<feature type="transmembrane region" description="Helical" evidence="7">
    <location>
        <begin position="87"/>
        <end position="109"/>
    </location>
</feature>
<feature type="transmembrane region" description="Helical" evidence="7">
    <location>
        <begin position="139"/>
        <end position="158"/>
    </location>
</feature>
<accession>A0AAU9J278</accession>
<dbReference type="GO" id="GO:0005886">
    <property type="term" value="C:plasma membrane"/>
    <property type="evidence" value="ECO:0007669"/>
    <property type="project" value="UniProtKB-SubCell"/>
</dbReference>
<keyword evidence="6 7" id="KW-0472">Membrane</keyword>
<dbReference type="Gene3D" id="1.20.1250.20">
    <property type="entry name" value="MFS general substrate transporter like domains"/>
    <property type="match status" value="1"/>
</dbReference>
<proteinExistence type="predicted"/>
<dbReference type="EMBL" id="CAJZBQ010000024">
    <property type="protein sequence ID" value="CAG9320049.1"/>
    <property type="molecule type" value="Genomic_DNA"/>
</dbReference>
<reference evidence="8" key="1">
    <citation type="submission" date="2021-09" db="EMBL/GenBank/DDBJ databases">
        <authorList>
            <consortium name="AG Swart"/>
            <person name="Singh M."/>
            <person name="Singh A."/>
            <person name="Seah K."/>
            <person name="Emmerich C."/>
        </authorList>
    </citation>
    <scope>NUCLEOTIDE SEQUENCE</scope>
    <source>
        <strain evidence="8">ATCC30299</strain>
    </source>
</reference>
<dbReference type="InterPro" id="IPR011701">
    <property type="entry name" value="MFS"/>
</dbReference>
<feature type="transmembrane region" description="Helical" evidence="7">
    <location>
        <begin position="378"/>
        <end position="399"/>
    </location>
</feature>
<evidence type="ECO:0008006" key="10">
    <source>
        <dbReference type="Google" id="ProtNLM"/>
    </source>
</evidence>
<evidence type="ECO:0000313" key="9">
    <source>
        <dbReference type="Proteomes" id="UP001162131"/>
    </source>
</evidence>
<dbReference type="InterPro" id="IPR036259">
    <property type="entry name" value="MFS_trans_sf"/>
</dbReference>
<gene>
    <name evidence="8" type="ORF">BSTOLATCC_MIC25288</name>
</gene>
<evidence type="ECO:0000256" key="3">
    <source>
        <dbReference type="ARBA" id="ARBA00022475"/>
    </source>
</evidence>
<keyword evidence="4 7" id="KW-0812">Transmembrane</keyword>
<feature type="transmembrane region" description="Helical" evidence="7">
    <location>
        <begin position="345"/>
        <end position="366"/>
    </location>
</feature>
<comment type="subcellular location">
    <subcellularLocation>
        <location evidence="1">Cell membrane</location>
        <topology evidence="1">Multi-pass membrane protein</topology>
    </subcellularLocation>
</comment>
<feature type="transmembrane region" description="Helical" evidence="7">
    <location>
        <begin position="116"/>
        <end position="133"/>
    </location>
</feature>
<evidence type="ECO:0000313" key="8">
    <source>
        <dbReference type="EMBL" id="CAG9320049.1"/>
    </source>
</evidence>
<feature type="transmembrane region" description="Helical" evidence="7">
    <location>
        <begin position="321"/>
        <end position="339"/>
    </location>
</feature>
<organism evidence="8 9">
    <name type="scientific">Blepharisma stoltei</name>
    <dbReference type="NCBI Taxonomy" id="1481888"/>
    <lineage>
        <taxon>Eukaryota</taxon>
        <taxon>Sar</taxon>
        <taxon>Alveolata</taxon>
        <taxon>Ciliophora</taxon>
        <taxon>Postciliodesmatophora</taxon>
        <taxon>Heterotrichea</taxon>
        <taxon>Heterotrichida</taxon>
        <taxon>Blepharismidae</taxon>
        <taxon>Blepharisma</taxon>
    </lineage>
</organism>
<protein>
    <recommendedName>
        <fullName evidence="10">Major facilitator superfamily (MFS) profile domain-containing protein</fullName>
    </recommendedName>
</protein>
<feature type="transmembrane region" description="Helical" evidence="7">
    <location>
        <begin position="295"/>
        <end position="314"/>
    </location>
</feature>
<keyword evidence="2" id="KW-0813">Transport</keyword>
<dbReference type="AlphaFoldDB" id="A0AAU9J278"/>
<feature type="transmembrane region" description="Helical" evidence="7">
    <location>
        <begin position="178"/>
        <end position="197"/>
    </location>
</feature>
<dbReference type="Proteomes" id="UP001162131">
    <property type="component" value="Unassembled WGS sequence"/>
</dbReference>
<dbReference type="GO" id="GO:0022857">
    <property type="term" value="F:transmembrane transporter activity"/>
    <property type="evidence" value="ECO:0007669"/>
    <property type="project" value="InterPro"/>
</dbReference>
<keyword evidence="9" id="KW-1185">Reference proteome</keyword>
<evidence type="ECO:0000256" key="4">
    <source>
        <dbReference type="ARBA" id="ARBA00022692"/>
    </source>
</evidence>
<keyword evidence="5 7" id="KW-1133">Transmembrane helix</keyword>
<dbReference type="PANTHER" id="PTHR23517">
    <property type="entry name" value="RESISTANCE PROTEIN MDTM, PUTATIVE-RELATED-RELATED"/>
    <property type="match status" value="1"/>
</dbReference>
<evidence type="ECO:0000256" key="7">
    <source>
        <dbReference type="SAM" id="Phobius"/>
    </source>
</evidence>
<feature type="transmembrane region" description="Helical" evidence="7">
    <location>
        <begin position="254"/>
        <end position="275"/>
    </location>
</feature>
<dbReference type="PANTHER" id="PTHR23517:SF3">
    <property type="entry name" value="INTEGRAL MEMBRANE TRANSPORT PROTEIN"/>
    <property type="match status" value="1"/>
</dbReference>
<comment type="caution">
    <text evidence="8">The sequence shown here is derived from an EMBL/GenBank/DDBJ whole genome shotgun (WGS) entry which is preliminary data.</text>
</comment>
<dbReference type="SUPFAM" id="SSF103473">
    <property type="entry name" value="MFS general substrate transporter"/>
    <property type="match status" value="1"/>
</dbReference>
<evidence type="ECO:0000256" key="6">
    <source>
        <dbReference type="ARBA" id="ARBA00023136"/>
    </source>
</evidence>
<sequence>MDLPKSYADEIYETKQLIKKLKNKPEPAEDSSWEQFKNSLRIIQHSEWELFSLFFINIMLSLDYYILTTMIPLYFSQQQGASDTGAGIVFGVVGIVVGILAIILGPFVNKLGCKQSLIISSGCTFIGYTLLLVTRNLAINLIGVICFLTVGCAMSWSVVELGAKLYTAKEARNTSNSLLMMGNFVSGILAGTAIDFIWTNNSNLNTTYFAIYSTAAIAAGLSLFIAISMRQPIENEEEEEEIAFTRDLYIKKKFWRFSALIGLLILLRSGCFGQLDATFPKYLTRQEGEKAHFGAYLALHSTTMLICTIGFTPLSYQFSSYSLILAGGFIGSISPLFLVIGGSNFYYICFVIVVSAGESLWVPRLLDYTMRIAPKGEEGTYLALCNCPFYFGMIVTGVFSGSLLEVYCPENGENNCEKMWLIIGVCGIMIPFLLVVLRKMLEQPDTEENPYISCVKEGNQNYDKVPIN</sequence>
<feature type="transmembrane region" description="Helical" evidence="7">
    <location>
        <begin position="419"/>
        <end position="437"/>
    </location>
</feature>
<keyword evidence="3" id="KW-1003">Cell membrane</keyword>
<evidence type="ECO:0000256" key="1">
    <source>
        <dbReference type="ARBA" id="ARBA00004651"/>
    </source>
</evidence>